<evidence type="ECO:0000313" key="1">
    <source>
        <dbReference type="EMBL" id="CAF1313345.1"/>
    </source>
</evidence>
<dbReference type="AlphaFoldDB" id="A0A815EJL7"/>
<sequence>MNGQNGNSDTGIHMKTNKPKSEAPKYSLVVSNITEPFQLASSGSGIKSISRSAWQAWDSITIIPCLTKDRLSIHLLHRQACLDARNTYIDPATKLKVLTRYAHLQRGKCCGSQCRHCPYGHINVEVNLTRPRKIFNTSYYE</sequence>
<dbReference type="PANTHER" id="PTHR21037">
    <property type="entry name" value="39S RIBOSOMAL PROTEIN L14, MITOCHONDRIAL"/>
    <property type="match status" value="1"/>
</dbReference>
<evidence type="ECO:0000313" key="2">
    <source>
        <dbReference type="Proteomes" id="UP000663860"/>
    </source>
</evidence>
<dbReference type="Proteomes" id="UP000663860">
    <property type="component" value="Unassembled WGS sequence"/>
</dbReference>
<name>A0A815EJL7_9BILA</name>
<gene>
    <name evidence="1" type="ORF">IZO911_LOCUS34733</name>
</gene>
<dbReference type="EMBL" id="CAJNOE010000699">
    <property type="protein sequence ID" value="CAF1313345.1"/>
    <property type="molecule type" value="Genomic_DNA"/>
</dbReference>
<protein>
    <submittedName>
        <fullName evidence="1">Uncharacterized protein</fullName>
    </submittedName>
</protein>
<reference evidence="1" key="1">
    <citation type="submission" date="2021-02" db="EMBL/GenBank/DDBJ databases">
        <authorList>
            <person name="Nowell W R."/>
        </authorList>
    </citation>
    <scope>NUCLEOTIDE SEQUENCE</scope>
</reference>
<accession>A0A815EJL7</accession>
<comment type="caution">
    <text evidence="1">The sequence shown here is derived from an EMBL/GenBank/DDBJ whole genome shotgun (WGS) entry which is preliminary data.</text>
</comment>
<proteinExistence type="predicted"/>
<dbReference type="InterPro" id="IPR040807">
    <property type="entry name" value="DUF5522"/>
</dbReference>
<organism evidence="1 2">
    <name type="scientific">Adineta steineri</name>
    <dbReference type="NCBI Taxonomy" id="433720"/>
    <lineage>
        <taxon>Eukaryota</taxon>
        <taxon>Metazoa</taxon>
        <taxon>Spiralia</taxon>
        <taxon>Gnathifera</taxon>
        <taxon>Rotifera</taxon>
        <taxon>Eurotatoria</taxon>
        <taxon>Bdelloidea</taxon>
        <taxon>Adinetida</taxon>
        <taxon>Adinetidae</taxon>
        <taxon>Adineta</taxon>
    </lineage>
</organism>
<dbReference type="Pfam" id="PF17653">
    <property type="entry name" value="DUF5522"/>
    <property type="match status" value="1"/>
</dbReference>
<dbReference type="PANTHER" id="PTHR21037:SF2">
    <property type="entry name" value="SIMILAR TO NOVEL PROTEIN"/>
    <property type="match status" value="1"/>
</dbReference>